<dbReference type="Pfam" id="PF08245">
    <property type="entry name" value="Mur_ligase_M"/>
    <property type="match status" value="1"/>
</dbReference>
<comment type="subcellular location">
    <subcellularLocation>
        <location evidence="1">Cytoplasm</location>
    </subcellularLocation>
</comment>
<evidence type="ECO:0000259" key="7">
    <source>
        <dbReference type="Pfam" id="PF08245"/>
    </source>
</evidence>
<dbReference type="InterPro" id="IPR005762">
    <property type="entry name" value="MurD"/>
</dbReference>
<dbReference type="NCBIfam" id="TIGR01087">
    <property type="entry name" value="murD"/>
    <property type="match status" value="1"/>
</dbReference>
<dbReference type="GO" id="GO:0009252">
    <property type="term" value="P:peptidoglycan biosynthetic process"/>
    <property type="evidence" value="ECO:0007669"/>
    <property type="project" value="UniProtKB-UniPathway"/>
</dbReference>
<name>A0A382CA80_9ZZZZ</name>
<dbReference type="InterPro" id="IPR036565">
    <property type="entry name" value="Mur-like_cat_sf"/>
</dbReference>
<sequence length="441" mass="50372">MKYIYGLNKSGLSLVTYLKSINEEYFCWDDDETIREKLIKTNFKTNFIKPNHLDAKLVDEAFITPGISLQDKKIDILKKNNIKLFRDLELYSRLINCEKIIAVTGTNGKSTTTKLIGDILQLCKIKNFVGGNIGLPLMEFKNLKIDELYHIIELSSFQLESAPSFSPFISILLNISPDHLDRYDNYEDYVSQKEKIISSNQNSFNIISVDNEICSKIFRKNKQNKMIPISIDPIEEGIFFKDGQIIDKFFYKSEVLPIPEISSSLSSSFNMQNILAAYAVVKILKLNTNKFVKCVSNFIGLPHRMEEIINNKEMCIINNSKATNVEAALKSLQNYKNVNLILGGQAKEDNFISFINQKDKINKIYLIGKSANVIFQQLGSSIDCEIFDKLEDALKKIFLDNAIKKELLTILFSPACTSFDQYKDFEERGNHFKNIVASSVL</sequence>
<dbReference type="SUPFAM" id="SSF53623">
    <property type="entry name" value="MurD-like peptide ligases, catalytic domain"/>
    <property type="match status" value="1"/>
</dbReference>
<dbReference type="GO" id="GO:0008764">
    <property type="term" value="F:UDP-N-acetylmuramoylalanine-D-glutamate ligase activity"/>
    <property type="evidence" value="ECO:0007669"/>
    <property type="project" value="InterPro"/>
</dbReference>
<dbReference type="InterPro" id="IPR013221">
    <property type="entry name" value="Mur_ligase_cen"/>
</dbReference>
<evidence type="ECO:0000313" key="8">
    <source>
        <dbReference type="EMBL" id="SVB22996.1"/>
    </source>
</evidence>
<dbReference type="AlphaFoldDB" id="A0A382CA80"/>
<dbReference type="InterPro" id="IPR036615">
    <property type="entry name" value="Mur_ligase_C_dom_sf"/>
</dbReference>
<evidence type="ECO:0000256" key="6">
    <source>
        <dbReference type="ARBA" id="ARBA00022840"/>
    </source>
</evidence>
<comment type="pathway">
    <text evidence="2">Cell wall biogenesis; peptidoglycan biosynthesis.</text>
</comment>
<dbReference type="HAMAP" id="MF_00639">
    <property type="entry name" value="MurD"/>
    <property type="match status" value="1"/>
</dbReference>
<evidence type="ECO:0000256" key="1">
    <source>
        <dbReference type="ARBA" id="ARBA00004496"/>
    </source>
</evidence>
<keyword evidence="6" id="KW-0067">ATP-binding</keyword>
<accession>A0A382CA80</accession>
<gene>
    <name evidence="8" type="ORF">METZ01_LOCUS175850</name>
</gene>
<organism evidence="8">
    <name type="scientific">marine metagenome</name>
    <dbReference type="NCBI Taxonomy" id="408172"/>
    <lineage>
        <taxon>unclassified sequences</taxon>
        <taxon>metagenomes</taxon>
        <taxon>ecological metagenomes</taxon>
    </lineage>
</organism>
<evidence type="ECO:0000256" key="5">
    <source>
        <dbReference type="ARBA" id="ARBA00022741"/>
    </source>
</evidence>
<dbReference type="GO" id="GO:0008360">
    <property type="term" value="P:regulation of cell shape"/>
    <property type="evidence" value="ECO:0007669"/>
    <property type="project" value="InterPro"/>
</dbReference>
<feature type="domain" description="Mur ligase central" evidence="7">
    <location>
        <begin position="103"/>
        <end position="281"/>
    </location>
</feature>
<evidence type="ECO:0000256" key="3">
    <source>
        <dbReference type="ARBA" id="ARBA00022490"/>
    </source>
</evidence>
<dbReference type="GO" id="GO:0051301">
    <property type="term" value="P:cell division"/>
    <property type="evidence" value="ECO:0007669"/>
    <property type="project" value="InterPro"/>
</dbReference>
<keyword evidence="5" id="KW-0547">Nucleotide-binding</keyword>
<dbReference type="GO" id="GO:0005524">
    <property type="term" value="F:ATP binding"/>
    <property type="evidence" value="ECO:0007669"/>
    <property type="project" value="UniProtKB-KW"/>
</dbReference>
<dbReference type="Gene3D" id="3.90.190.20">
    <property type="entry name" value="Mur ligase, C-terminal domain"/>
    <property type="match status" value="1"/>
</dbReference>
<keyword evidence="3" id="KW-0963">Cytoplasm</keyword>
<proteinExistence type="inferred from homology"/>
<dbReference type="PANTHER" id="PTHR43692:SF1">
    <property type="entry name" value="UDP-N-ACETYLMURAMOYLALANINE--D-GLUTAMATE LIGASE"/>
    <property type="match status" value="1"/>
</dbReference>
<protein>
    <recommendedName>
        <fullName evidence="7">Mur ligase central domain-containing protein</fullName>
    </recommendedName>
</protein>
<dbReference type="EMBL" id="UINC01033543">
    <property type="protein sequence ID" value="SVB22996.1"/>
    <property type="molecule type" value="Genomic_DNA"/>
</dbReference>
<evidence type="ECO:0000256" key="2">
    <source>
        <dbReference type="ARBA" id="ARBA00004752"/>
    </source>
</evidence>
<dbReference type="SUPFAM" id="SSF53244">
    <property type="entry name" value="MurD-like peptide ligases, peptide-binding domain"/>
    <property type="match status" value="1"/>
</dbReference>
<dbReference type="PANTHER" id="PTHR43692">
    <property type="entry name" value="UDP-N-ACETYLMURAMOYLALANINE--D-GLUTAMATE LIGASE"/>
    <property type="match status" value="1"/>
</dbReference>
<reference evidence="8" key="1">
    <citation type="submission" date="2018-05" db="EMBL/GenBank/DDBJ databases">
        <authorList>
            <person name="Lanie J.A."/>
            <person name="Ng W.-L."/>
            <person name="Kazmierczak K.M."/>
            <person name="Andrzejewski T.M."/>
            <person name="Davidsen T.M."/>
            <person name="Wayne K.J."/>
            <person name="Tettelin H."/>
            <person name="Glass J.I."/>
            <person name="Rusch D."/>
            <person name="Podicherti R."/>
            <person name="Tsui H.-C.T."/>
            <person name="Winkler M.E."/>
        </authorList>
    </citation>
    <scope>NUCLEOTIDE SEQUENCE</scope>
</reference>
<keyword evidence="4" id="KW-0436">Ligase</keyword>
<dbReference type="GO" id="GO:0005737">
    <property type="term" value="C:cytoplasm"/>
    <property type="evidence" value="ECO:0007669"/>
    <property type="project" value="UniProtKB-SubCell"/>
</dbReference>
<evidence type="ECO:0000256" key="4">
    <source>
        <dbReference type="ARBA" id="ARBA00022598"/>
    </source>
</evidence>
<dbReference type="UniPathway" id="UPA00219"/>
<dbReference type="Gene3D" id="3.40.1190.10">
    <property type="entry name" value="Mur-like, catalytic domain"/>
    <property type="match status" value="1"/>
</dbReference>